<dbReference type="SUPFAM" id="SSF52980">
    <property type="entry name" value="Restriction endonuclease-like"/>
    <property type="match status" value="1"/>
</dbReference>
<sequence>MTTKAMGDAGEDCAVRYLSEMGWQVLERNWECRVGELDIVALSAGVLVFVEVKYRTRTRFGSGAEAITPAKIRRVTATALQWMESHRRELQARGANSSPLRFDVIDVGPAGVRQHIQGAW</sequence>
<dbReference type="InterPro" id="IPR011856">
    <property type="entry name" value="tRNA_endonuc-like_dom_sf"/>
</dbReference>
<proteinExistence type="inferred from homology"/>
<dbReference type="EMBL" id="JADKMY010000001">
    <property type="protein sequence ID" value="MBF4553401.1"/>
    <property type="molecule type" value="Genomic_DNA"/>
</dbReference>
<dbReference type="NCBIfam" id="NF009150">
    <property type="entry name" value="PRK12497.1-3"/>
    <property type="match status" value="1"/>
</dbReference>
<dbReference type="PANTHER" id="PTHR34039:SF1">
    <property type="entry name" value="UPF0102 PROTEIN YRAN"/>
    <property type="match status" value="1"/>
</dbReference>
<organism evidence="3 4">
    <name type="scientific">Corynebacterium suicordis DSM 45110</name>
    <dbReference type="NCBI Taxonomy" id="1121369"/>
    <lineage>
        <taxon>Bacteria</taxon>
        <taxon>Bacillati</taxon>
        <taxon>Actinomycetota</taxon>
        <taxon>Actinomycetes</taxon>
        <taxon>Mycobacteriales</taxon>
        <taxon>Corynebacteriaceae</taxon>
        <taxon>Corynebacterium</taxon>
    </lineage>
</organism>
<dbReference type="Gene3D" id="3.40.1350.10">
    <property type="match status" value="1"/>
</dbReference>
<gene>
    <name evidence="3" type="ORF">IRY30_04810</name>
</gene>
<dbReference type="RefSeq" id="WP_194556213.1">
    <property type="nucleotide sequence ID" value="NZ_JADKMY010000001.1"/>
</dbReference>
<dbReference type="Pfam" id="PF02021">
    <property type="entry name" value="UPF0102"/>
    <property type="match status" value="1"/>
</dbReference>
<dbReference type="Proteomes" id="UP000635902">
    <property type="component" value="Unassembled WGS sequence"/>
</dbReference>
<accession>A0ABR9ZIZ3</accession>
<dbReference type="HAMAP" id="MF_00048">
    <property type="entry name" value="UPF0102"/>
    <property type="match status" value="1"/>
</dbReference>
<dbReference type="CDD" id="cd20736">
    <property type="entry name" value="PoNe_Nuclease"/>
    <property type="match status" value="1"/>
</dbReference>
<dbReference type="InterPro" id="IPR011335">
    <property type="entry name" value="Restrct_endonuc-II-like"/>
</dbReference>
<evidence type="ECO:0000313" key="4">
    <source>
        <dbReference type="Proteomes" id="UP000635902"/>
    </source>
</evidence>
<evidence type="ECO:0000256" key="2">
    <source>
        <dbReference type="HAMAP-Rule" id="MF_00048"/>
    </source>
</evidence>
<keyword evidence="4" id="KW-1185">Reference proteome</keyword>
<name>A0ABR9ZIZ3_9CORY</name>
<comment type="caution">
    <text evidence="3">The sequence shown here is derived from an EMBL/GenBank/DDBJ whole genome shotgun (WGS) entry which is preliminary data.</text>
</comment>
<evidence type="ECO:0000256" key="1">
    <source>
        <dbReference type="ARBA" id="ARBA00006738"/>
    </source>
</evidence>
<protein>
    <recommendedName>
        <fullName evidence="2">UPF0102 protein IRY30_04810</fullName>
    </recommendedName>
</protein>
<dbReference type="PANTHER" id="PTHR34039">
    <property type="entry name" value="UPF0102 PROTEIN YRAN"/>
    <property type="match status" value="1"/>
</dbReference>
<comment type="similarity">
    <text evidence="1 2">Belongs to the UPF0102 family.</text>
</comment>
<dbReference type="InterPro" id="IPR003509">
    <property type="entry name" value="UPF0102_YraN-like"/>
</dbReference>
<dbReference type="NCBIfam" id="TIGR00252">
    <property type="entry name" value="YraN family protein"/>
    <property type="match status" value="1"/>
</dbReference>
<dbReference type="NCBIfam" id="NF009154">
    <property type="entry name" value="PRK12497.3-3"/>
    <property type="match status" value="1"/>
</dbReference>
<reference evidence="3 4" key="1">
    <citation type="submission" date="2020-10" db="EMBL/GenBank/DDBJ databases">
        <title>Novel species in genus Corynebacterium.</title>
        <authorList>
            <person name="Zhang G."/>
        </authorList>
    </citation>
    <scope>NUCLEOTIDE SEQUENCE [LARGE SCALE GENOMIC DNA]</scope>
    <source>
        <strain evidence="3 4">DSM 45110</strain>
    </source>
</reference>
<evidence type="ECO:0000313" key="3">
    <source>
        <dbReference type="EMBL" id="MBF4553401.1"/>
    </source>
</evidence>